<dbReference type="AlphaFoldDB" id="A0A0K8RKB6"/>
<protein>
    <submittedName>
        <fullName evidence="1">Uncharacterized protein</fullName>
    </submittedName>
</protein>
<dbReference type="EMBL" id="GADI01002273">
    <property type="protein sequence ID" value="JAA71535.1"/>
    <property type="molecule type" value="mRNA"/>
</dbReference>
<accession>A0A0K8RKB6</accession>
<reference evidence="1" key="1">
    <citation type="submission" date="2012-12" db="EMBL/GenBank/DDBJ databases">
        <title>Identification and characterization of a phenylalanine ammonia-lyase gene family in Isatis indigotica Fort.</title>
        <authorList>
            <person name="Liu Q."/>
            <person name="Chen J."/>
            <person name="Zhou X."/>
            <person name="Di P."/>
            <person name="Xiao Y."/>
            <person name="Xuan H."/>
            <person name="Zhang L."/>
            <person name="Chen W."/>
        </authorList>
    </citation>
    <scope>NUCLEOTIDE SEQUENCE</scope>
    <source>
        <tissue evidence="1">Salivary gland</tissue>
    </source>
</reference>
<name>A0A0K8RKB6_IXORI</name>
<sequence>MLVVLFLVLVEVNSVPWLEFVGRYPLQLNEKRTVPFNVLGRELKLVKIVAYFTRRSVRPYLIRKGVRVFFVLIKTKK</sequence>
<proteinExistence type="evidence at transcript level"/>
<organism evidence="1">
    <name type="scientific">Ixodes ricinus</name>
    <name type="common">Common tick</name>
    <name type="synonym">Acarus ricinus</name>
    <dbReference type="NCBI Taxonomy" id="34613"/>
    <lineage>
        <taxon>Eukaryota</taxon>
        <taxon>Metazoa</taxon>
        <taxon>Ecdysozoa</taxon>
        <taxon>Arthropoda</taxon>
        <taxon>Chelicerata</taxon>
        <taxon>Arachnida</taxon>
        <taxon>Acari</taxon>
        <taxon>Parasitiformes</taxon>
        <taxon>Ixodida</taxon>
        <taxon>Ixodoidea</taxon>
        <taxon>Ixodidae</taxon>
        <taxon>Ixodinae</taxon>
        <taxon>Ixodes</taxon>
    </lineage>
</organism>
<evidence type="ECO:0000313" key="1">
    <source>
        <dbReference type="EMBL" id="JAA71535.1"/>
    </source>
</evidence>